<name>A0A517QB07_9PLAN</name>
<protein>
    <submittedName>
        <fullName evidence="1">Uncharacterized protein</fullName>
    </submittedName>
</protein>
<organism evidence="1 2">
    <name type="scientific">Gimesia panareensis</name>
    <dbReference type="NCBI Taxonomy" id="2527978"/>
    <lineage>
        <taxon>Bacteria</taxon>
        <taxon>Pseudomonadati</taxon>
        <taxon>Planctomycetota</taxon>
        <taxon>Planctomycetia</taxon>
        <taxon>Planctomycetales</taxon>
        <taxon>Planctomycetaceae</taxon>
        <taxon>Gimesia</taxon>
    </lineage>
</organism>
<reference evidence="1 2" key="1">
    <citation type="submission" date="2019-03" db="EMBL/GenBank/DDBJ databases">
        <title>Deep-cultivation of Planctomycetes and their phenomic and genomic characterization uncovers novel biology.</title>
        <authorList>
            <person name="Wiegand S."/>
            <person name="Jogler M."/>
            <person name="Boedeker C."/>
            <person name="Pinto D."/>
            <person name="Vollmers J."/>
            <person name="Rivas-Marin E."/>
            <person name="Kohn T."/>
            <person name="Peeters S.H."/>
            <person name="Heuer A."/>
            <person name="Rast P."/>
            <person name="Oberbeckmann S."/>
            <person name="Bunk B."/>
            <person name="Jeske O."/>
            <person name="Meyerdierks A."/>
            <person name="Storesund J.E."/>
            <person name="Kallscheuer N."/>
            <person name="Luecker S."/>
            <person name="Lage O.M."/>
            <person name="Pohl T."/>
            <person name="Merkel B.J."/>
            <person name="Hornburger P."/>
            <person name="Mueller R.-W."/>
            <person name="Bruemmer F."/>
            <person name="Labrenz M."/>
            <person name="Spormann A.M."/>
            <person name="Op den Camp H."/>
            <person name="Overmann J."/>
            <person name="Amann R."/>
            <person name="Jetten M.S.M."/>
            <person name="Mascher T."/>
            <person name="Medema M.H."/>
            <person name="Devos D.P."/>
            <person name="Kaster A.-K."/>
            <person name="Ovreas L."/>
            <person name="Rohde M."/>
            <person name="Galperin M.Y."/>
            <person name="Jogler C."/>
        </authorList>
    </citation>
    <scope>NUCLEOTIDE SEQUENCE [LARGE SCALE GENOMIC DNA]</scope>
    <source>
        <strain evidence="1 2">Enr10</strain>
    </source>
</reference>
<dbReference type="Proteomes" id="UP000315647">
    <property type="component" value="Chromosome"/>
</dbReference>
<evidence type="ECO:0000313" key="1">
    <source>
        <dbReference type="EMBL" id="QDT28806.1"/>
    </source>
</evidence>
<sequence length="67" mass="7596">MARLHWIDETAGSYQWSGTPEEWEERALLLEPLIRKQTPGHIYLTDSAADVADIVVSRGEYPDLINA</sequence>
<evidence type="ECO:0000313" key="2">
    <source>
        <dbReference type="Proteomes" id="UP000315647"/>
    </source>
</evidence>
<proteinExistence type="predicted"/>
<dbReference type="AlphaFoldDB" id="A0A517QB07"/>
<gene>
    <name evidence="1" type="ORF">Enr10x_41520</name>
</gene>
<dbReference type="EMBL" id="CP037421">
    <property type="protein sequence ID" value="QDT28806.1"/>
    <property type="molecule type" value="Genomic_DNA"/>
</dbReference>
<keyword evidence="2" id="KW-1185">Reference proteome</keyword>
<accession>A0A517QB07</accession>